<gene>
    <name evidence="2" type="ORF">EUA07_00685</name>
</gene>
<feature type="domain" description="GH16" evidence="1">
    <location>
        <begin position="48"/>
        <end position="280"/>
    </location>
</feature>
<dbReference type="GO" id="GO:0005975">
    <property type="term" value="P:carbohydrate metabolic process"/>
    <property type="evidence" value="ECO:0007669"/>
    <property type="project" value="InterPro"/>
</dbReference>
<dbReference type="RefSeq" id="WP_129453066.1">
    <property type="nucleotide sequence ID" value="NZ_JACXYX010000003.1"/>
</dbReference>
<organism evidence="2 3">
    <name type="scientific">Nocardioides ganghwensis</name>
    <dbReference type="NCBI Taxonomy" id="252230"/>
    <lineage>
        <taxon>Bacteria</taxon>
        <taxon>Bacillati</taxon>
        <taxon>Actinomycetota</taxon>
        <taxon>Actinomycetes</taxon>
        <taxon>Propionibacteriales</taxon>
        <taxon>Nocardioidaceae</taxon>
        <taxon>Nocardioides</taxon>
    </lineage>
</organism>
<dbReference type="SUPFAM" id="SSF49899">
    <property type="entry name" value="Concanavalin A-like lectins/glucanases"/>
    <property type="match status" value="1"/>
</dbReference>
<comment type="caution">
    <text evidence="2">The sequence shown here is derived from an EMBL/GenBank/DDBJ whole genome shotgun (WGS) entry which is preliminary data.</text>
</comment>
<dbReference type="OrthoDB" id="3769201at2"/>
<reference evidence="2 3" key="1">
    <citation type="submission" date="2019-01" db="EMBL/GenBank/DDBJ databases">
        <title>Novel species of Nocardioides.</title>
        <authorList>
            <person name="Liu Q."/>
            <person name="Xin Y.-H."/>
        </authorList>
    </citation>
    <scope>NUCLEOTIDE SEQUENCE [LARGE SCALE GENOMIC DNA]</scope>
    <source>
        <strain evidence="2 3">CGMCC 4.6875</strain>
    </source>
</reference>
<name>A0A4Q2SLQ9_9ACTN</name>
<proteinExistence type="predicted"/>
<dbReference type="InterPro" id="IPR013320">
    <property type="entry name" value="ConA-like_dom_sf"/>
</dbReference>
<dbReference type="InterPro" id="IPR000757">
    <property type="entry name" value="Beta-glucanase-like"/>
</dbReference>
<protein>
    <recommendedName>
        <fullName evidence="1">GH16 domain-containing protein</fullName>
    </recommendedName>
</protein>
<accession>A0A4Q2SLQ9</accession>
<evidence type="ECO:0000259" key="1">
    <source>
        <dbReference type="PROSITE" id="PS51762"/>
    </source>
</evidence>
<evidence type="ECO:0000313" key="3">
    <source>
        <dbReference type="Proteomes" id="UP000293291"/>
    </source>
</evidence>
<dbReference type="PROSITE" id="PS51762">
    <property type="entry name" value="GH16_2"/>
    <property type="match status" value="1"/>
</dbReference>
<dbReference type="GO" id="GO:0004553">
    <property type="term" value="F:hydrolase activity, hydrolyzing O-glycosyl compounds"/>
    <property type="evidence" value="ECO:0007669"/>
    <property type="project" value="InterPro"/>
</dbReference>
<dbReference type="EMBL" id="SDWU01000001">
    <property type="protein sequence ID" value="RYC05044.1"/>
    <property type="molecule type" value="Genomic_DNA"/>
</dbReference>
<dbReference type="Gene3D" id="2.60.120.200">
    <property type="match status" value="1"/>
</dbReference>
<sequence>MLSRARVVLVSMLLPVLLPVLLSVLVVSASPARAGLAAGDVADSDPAPTWGWESVFRDDFEGPAGAWPDQWHYLPGWNAAVQNGVGQLDVGRLSQIRTNPGWTLPAGTQVRVSASILMPDTGSNYAALWIQHPSPTDPREIDVIESYGPQKPTGAQLGSHICYDLVDDSVDGACAAAGMPADLAPVGHLFADGLKPWEAYWHYQVEFTVGGDTVTYSAADAYGNEVYSLTSTPDLRRVPGNTSPLHLRLSNKDVLPEHVVAGGARPGMLVDWVSVDVKHP</sequence>
<keyword evidence="3" id="KW-1185">Reference proteome</keyword>
<evidence type="ECO:0000313" key="2">
    <source>
        <dbReference type="EMBL" id="RYC05044.1"/>
    </source>
</evidence>
<dbReference type="Proteomes" id="UP000293291">
    <property type="component" value="Unassembled WGS sequence"/>
</dbReference>
<dbReference type="AlphaFoldDB" id="A0A4Q2SLQ9"/>